<organism evidence="12 13">
    <name type="scientific">Rosa chinensis</name>
    <name type="common">China rose</name>
    <dbReference type="NCBI Taxonomy" id="74649"/>
    <lineage>
        <taxon>Eukaryota</taxon>
        <taxon>Viridiplantae</taxon>
        <taxon>Streptophyta</taxon>
        <taxon>Embryophyta</taxon>
        <taxon>Tracheophyta</taxon>
        <taxon>Spermatophyta</taxon>
        <taxon>Magnoliopsida</taxon>
        <taxon>eudicotyledons</taxon>
        <taxon>Gunneridae</taxon>
        <taxon>Pentapetalae</taxon>
        <taxon>rosids</taxon>
        <taxon>fabids</taxon>
        <taxon>Rosales</taxon>
        <taxon>Rosaceae</taxon>
        <taxon>Rosoideae</taxon>
        <taxon>Rosoideae incertae sedis</taxon>
        <taxon>Rosa</taxon>
    </lineage>
</organism>
<dbReference type="GO" id="GO:0008381">
    <property type="term" value="F:mechanosensitive monoatomic ion channel activity"/>
    <property type="evidence" value="ECO:0007669"/>
    <property type="project" value="TreeGrafter"/>
</dbReference>
<dbReference type="STRING" id="74649.A0A2P6Q1H4"/>
<keyword evidence="5" id="KW-0813">Transport</keyword>
<dbReference type="SUPFAM" id="SSF50182">
    <property type="entry name" value="Sm-like ribonucleoproteins"/>
    <property type="match status" value="1"/>
</dbReference>
<dbReference type="PANTHER" id="PTHR31618:SF20">
    <property type="entry name" value="MECHANOSENSITIVE ION CHANNEL PROTEIN 10"/>
    <property type="match status" value="1"/>
</dbReference>
<feature type="domain" description="Mechanosensitive ion channel MscS" evidence="11">
    <location>
        <begin position="494"/>
        <end position="562"/>
    </location>
</feature>
<accession>A0A2P6Q1H4</accession>
<evidence type="ECO:0000256" key="3">
    <source>
        <dbReference type="ARBA" id="ARBA00022692"/>
    </source>
</evidence>
<evidence type="ECO:0000256" key="6">
    <source>
        <dbReference type="ARBA" id="ARBA00023136"/>
    </source>
</evidence>
<dbReference type="InterPro" id="IPR010920">
    <property type="entry name" value="LSM_dom_sf"/>
</dbReference>
<dbReference type="InterPro" id="IPR006685">
    <property type="entry name" value="MscS_channel_2nd"/>
</dbReference>
<feature type="compositionally biased region" description="Polar residues" evidence="9">
    <location>
        <begin position="20"/>
        <end position="35"/>
    </location>
</feature>
<dbReference type="GO" id="GO:0050982">
    <property type="term" value="P:detection of mechanical stimulus"/>
    <property type="evidence" value="ECO:0007669"/>
    <property type="project" value="TreeGrafter"/>
</dbReference>
<evidence type="ECO:0000256" key="1">
    <source>
        <dbReference type="ARBA" id="ARBA00004141"/>
    </source>
</evidence>
<comment type="subcellular location">
    <subcellularLocation>
        <location evidence="1">Membrane</location>
        <topology evidence="1">Multi-pass membrane protein</topology>
    </subcellularLocation>
</comment>
<keyword evidence="13" id="KW-1185">Reference proteome</keyword>
<feature type="region of interest" description="Disordered" evidence="9">
    <location>
        <begin position="1"/>
        <end position="86"/>
    </location>
</feature>
<protein>
    <recommendedName>
        <fullName evidence="8">Mechanosensitive ion channel protein</fullName>
    </recommendedName>
</protein>
<dbReference type="GO" id="GO:0005886">
    <property type="term" value="C:plasma membrane"/>
    <property type="evidence" value="ECO:0007669"/>
    <property type="project" value="UniProtKB-UniRule"/>
</dbReference>
<feature type="transmembrane region" description="Helical" evidence="10">
    <location>
        <begin position="449"/>
        <end position="469"/>
    </location>
</feature>
<evidence type="ECO:0000313" key="13">
    <source>
        <dbReference type="Proteomes" id="UP000238479"/>
    </source>
</evidence>
<evidence type="ECO:0000256" key="5">
    <source>
        <dbReference type="ARBA" id="ARBA00023065"/>
    </source>
</evidence>
<evidence type="ECO:0000259" key="11">
    <source>
        <dbReference type="Pfam" id="PF00924"/>
    </source>
</evidence>
<sequence>MNQKAQTLQLARPSLRESHSVGQFSPNPSRDSVNNFPLCMKTEETSLEQAADANSPNASFNRESPNEISLVRTEENAPPSPGKTKDEEDVEIYKKVKLSRRVSCKKISIEWIVFLSILGFLVASLTVHKLKNLMVWGLEVWKWCALIMVVLCGMLMTNWVIGFIFLVIERNFLLRKKVLYFVYGMKTGIQFLMWGSLILLTWLLLIKRGLQQSKVSTKILAYITRSIVAVVIGAFLWLLKTLLVLILASKFEAVTYFDRIQESIFNQYVLQTLSGPPLMEEAYEISRGSSKQSYRETRKAQAERVEKRVVIDMTKLQRIKQEKVSSWTLKVLMDAVTSSGLSTISHTLDGIEDLNEQRDKEITSEMEATAAAHDIFLNVAPPGSKYIEEWDLLRFMIQEEVEFVWPLIDVAMTGQVDRKTLTDWVVKLYTDRKALAHALSDTKAVTAQVNNLVTSIVFIIIIVVSLLVVEIATTSFFVFLSSQLVLAAFAFGNTCKNVFESIMFLFVAHPYDVGDCIVFEGVPMIVEEMNIFTTVFLKLSNNEKVYYPNSVLSATLISNYSRSPDMRDAVEFSIALTPVEKIVKLKEKIKEYIEGKPQYWHRKHNVVVINIEDVVKLKMAVYCHHKMNYKDFEEKNLRRAELNFELLKILEELNITVISADLPKSECHSN</sequence>
<reference evidence="12 13" key="1">
    <citation type="journal article" date="2018" name="Nat. Genet.">
        <title>The Rosa genome provides new insights in the design of modern roses.</title>
        <authorList>
            <person name="Bendahmane M."/>
        </authorList>
    </citation>
    <scope>NUCLEOTIDE SEQUENCE [LARGE SCALE GENOMIC DNA]</scope>
    <source>
        <strain evidence="13">cv. Old Blush</strain>
    </source>
</reference>
<dbReference type="InterPro" id="IPR016688">
    <property type="entry name" value="MscS-like_plants/fungi"/>
</dbReference>
<comment type="caution">
    <text evidence="12">The sequence shown here is derived from an EMBL/GenBank/DDBJ whole genome shotgun (WGS) entry which is preliminary data.</text>
</comment>
<gene>
    <name evidence="12" type="ORF">RchiOBHm_Chr6g0311561</name>
</gene>
<proteinExistence type="inferred from homology"/>
<comment type="similarity">
    <text evidence="2 8">Belongs to the MscS (TC 1.A.23) family.</text>
</comment>
<dbReference type="EMBL" id="PDCK01000044">
    <property type="protein sequence ID" value="PRQ28021.1"/>
    <property type="molecule type" value="Genomic_DNA"/>
</dbReference>
<evidence type="ECO:0000256" key="2">
    <source>
        <dbReference type="ARBA" id="ARBA00008017"/>
    </source>
</evidence>
<keyword evidence="3 10" id="KW-0812">Transmembrane</keyword>
<dbReference type="Pfam" id="PF00924">
    <property type="entry name" value="MS_channel_2nd"/>
    <property type="match status" value="1"/>
</dbReference>
<dbReference type="Gramene" id="PRQ28021">
    <property type="protein sequence ID" value="PRQ28021"/>
    <property type="gene ID" value="RchiOBHm_Chr6g0311561"/>
</dbReference>
<dbReference type="InterPro" id="IPR023408">
    <property type="entry name" value="MscS_beta-dom_sf"/>
</dbReference>
<dbReference type="Gene3D" id="2.30.30.60">
    <property type="match status" value="1"/>
</dbReference>
<feature type="transmembrane region" description="Helical" evidence="10">
    <location>
        <begin position="180"/>
        <end position="206"/>
    </location>
</feature>
<evidence type="ECO:0000313" key="12">
    <source>
        <dbReference type="EMBL" id="PRQ28021.1"/>
    </source>
</evidence>
<keyword evidence="5" id="KW-0406">Ion transport</keyword>
<evidence type="ECO:0000256" key="8">
    <source>
        <dbReference type="PIRNR" id="PIRNR017209"/>
    </source>
</evidence>
<evidence type="ECO:0000256" key="4">
    <source>
        <dbReference type="ARBA" id="ARBA00022989"/>
    </source>
</evidence>
<dbReference type="OMA" id="NCGTPAE"/>
<evidence type="ECO:0000256" key="9">
    <source>
        <dbReference type="SAM" id="MobiDB-lite"/>
    </source>
</evidence>
<feature type="transmembrane region" description="Helical" evidence="10">
    <location>
        <begin position="107"/>
        <end position="128"/>
    </location>
</feature>
<keyword evidence="4 10" id="KW-1133">Transmembrane helix</keyword>
<evidence type="ECO:0000256" key="7">
    <source>
        <dbReference type="ARBA" id="ARBA00023303"/>
    </source>
</evidence>
<keyword evidence="6 8" id="KW-0472">Membrane</keyword>
<feature type="transmembrane region" description="Helical" evidence="10">
    <location>
        <begin position="226"/>
        <end position="248"/>
    </location>
</feature>
<name>A0A2P6Q1H4_ROSCH</name>
<dbReference type="Proteomes" id="UP000238479">
    <property type="component" value="Chromosome 6"/>
</dbReference>
<dbReference type="PANTHER" id="PTHR31618">
    <property type="entry name" value="MECHANOSENSITIVE ION CHANNEL PROTEIN 5"/>
    <property type="match status" value="1"/>
</dbReference>
<evidence type="ECO:0000256" key="10">
    <source>
        <dbReference type="SAM" id="Phobius"/>
    </source>
</evidence>
<keyword evidence="7" id="KW-0407">Ion channel</keyword>
<dbReference type="GO" id="GO:0006820">
    <property type="term" value="P:monoatomic anion transport"/>
    <property type="evidence" value="ECO:0007669"/>
    <property type="project" value="TreeGrafter"/>
</dbReference>
<feature type="transmembrane region" description="Helical" evidence="10">
    <location>
        <begin position="140"/>
        <end position="168"/>
    </location>
</feature>
<feature type="compositionally biased region" description="Polar residues" evidence="9">
    <location>
        <begin position="52"/>
        <end position="67"/>
    </location>
</feature>
<dbReference type="PIRSF" id="PIRSF017209">
    <property type="entry name" value="Memb_At2g17000_prd"/>
    <property type="match status" value="1"/>
</dbReference>
<dbReference type="AlphaFoldDB" id="A0A2P6Q1H4"/>